<dbReference type="PANTHER" id="PTHR46382:SF1">
    <property type="entry name" value="PHOSPHATIDATE CYTIDYLYLTRANSFERASE"/>
    <property type="match status" value="1"/>
</dbReference>
<evidence type="ECO:0000313" key="21">
    <source>
        <dbReference type="Proteomes" id="UP000515292"/>
    </source>
</evidence>
<evidence type="ECO:0000256" key="10">
    <source>
        <dbReference type="ARBA" id="ARBA00022679"/>
    </source>
</evidence>
<feature type="transmembrane region" description="Helical" evidence="19">
    <location>
        <begin position="136"/>
        <end position="156"/>
    </location>
</feature>
<evidence type="ECO:0000256" key="12">
    <source>
        <dbReference type="ARBA" id="ARBA00022695"/>
    </source>
</evidence>
<evidence type="ECO:0000256" key="16">
    <source>
        <dbReference type="ARBA" id="ARBA00023209"/>
    </source>
</evidence>
<keyword evidence="15 19" id="KW-0472">Membrane</keyword>
<dbReference type="EC" id="2.7.7.41" evidence="6 18"/>
<dbReference type="PANTHER" id="PTHR46382">
    <property type="entry name" value="PHOSPHATIDATE CYTIDYLYLTRANSFERASE"/>
    <property type="match status" value="1"/>
</dbReference>
<comment type="pathway">
    <text evidence="4">Lipid metabolism.</text>
</comment>
<evidence type="ECO:0000256" key="5">
    <source>
        <dbReference type="ARBA" id="ARBA00010185"/>
    </source>
</evidence>
<protein>
    <recommendedName>
        <fullName evidence="7 18">Phosphatidate cytidylyltransferase</fullName>
        <ecNumber evidence="6 18">2.7.7.41</ecNumber>
    </recommendedName>
</protein>
<dbReference type="KEGG" id="sand:H3309_05940"/>
<keyword evidence="13 19" id="KW-1133">Transmembrane helix</keyword>
<evidence type="ECO:0000256" key="1">
    <source>
        <dbReference type="ARBA" id="ARBA00001698"/>
    </source>
</evidence>
<evidence type="ECO:0000256" key="4">
    <source>
        <dbReference type="ARBA" id="ARBA00005189"/>
    </source>
</evidence>
<dbReference type="EMBL" id="CP059851">
    <property type="protein sequence ID" value="QMW24004.1"/>
    <property type="molecule type" value="Genomic_DNA"/>
</dbReference>
<dbReference type="UniPathway" id="UPA00557">
    <property type="reaction ID" value="UER00614"/>
</dbReference>
<comment type="catalytic activity">
    <reaction evidence="1 18">
        <text>a 1,2-diacyl-sn-glycero-3-phosphate + CTP + H(+) = a CDP-1,2-diacyl-sn-glycerol + diphosphate</text>
        <dbReference type="Rhea" id="RHEA:16229"/>
        <dbReference type="ChEBI" id="CHEBI:15378"/>
        <dbReference type="ChEBI" id="CHEBI:33019"/>
        <dbReference type="ChEBI" id="CHEBI:37563"/>
        <dbReference type="ChEBI" id="CHEBI:58332"/>
        <dbReference type="ChEBI" id="CHEBI:58608"/>
        <dbReference type="EC" id="2.7.7.41"/>
    </reaction>
</comment>
<evidence type="ECO:0000256" key="3">
    <source>
        <dbReference type="ARBA" id="ARBA00005119"/>
    </source>
</evidence>
<evidence type="ECO:0000256" key="2">
    <source>
        <dbReference type="ARBA" id="ARBA00004651"/>
    </source>
</evidence>
<dbReference type="Pfam" id="PF01148">
    <property type="entry name" value="CTP_transf_1"/>
    <property type="match status" value="1"/>
</dbReference>
<keyword evidence="14" id="KW-0443">Lipid metabolism</keyword>
<dbReference type="AlphaFoldDB" id="A0A7G5IKW2"/>
<evidence type="ECO:0000256" key="14">
    <source>
        <dbReference type="ARBA" id="ARBA00023098"/>
    </source>
</evidence>
<evidence type="ECO:0000256" key="11">
    <source>
        <dbReference type="ARBA" id="ARBA00022692"/>
    </source>
</evidence>
<evidence type="ECO:0000256" key="18">
    <source>
        <dbReference type="RuleBase" id="RU003938"/>
    </source>
</evidence>
<gene>
    <name evidence="20" type="ORF">H3309_05940</name>
</gene>
<feature type="transmembrane region" description="Helical" evidence="19">
    <location>
        <begin position="202"/>
        <end position="220"/>
    </location>
</feature>
<feature type="transmembrane region" description="Helical" evidence="19">
    <location>
        <begin position="64"/>
        <end position="81"/>
    </location>
</feature>
<dbReference type="RefSeq" id="WP_182297827.1">
    <property type="nucleotide sequence ID" value="NZ_CP059851.1"/>
</dbReference>
<evidence type="ECO:0000256" key="17">
    <source>
        <dbReference type="ARBA" id="ARBA00023264"/>
    </source>
</evidence>
<keyword evidence="11 18" id="KW-0812">Transmembrane</keyword>
<keyword evidence="9" id="KW-0444">Lipid biosynthesis</keyword>
<accession>A0A7G5IKW2</accession>
<evidence type="ECO:0000256" key="9">
    <source>
        <dbReference type="ARBA" id="ARBA00022516"/>
    </source>
</evidence>
<evidence type="ECO:0000256" key="8">
    <source>
        <dbReference type="ARBA" id="ARBA00022475"/>
    </source>
</evidence>
<dbReference type="Proteomes" id="UP000515292">
    <property type="component" value="Chromosome"/>
</dbReference>
<dbReference type="GO" id="GO:0016024">
    <property type="term" value="P:CDP-diacylglycerol biosynthetic process"/>
    <property type="evidence" value="ECO:0007669"/>
    <property type="project" value="UniProtKB-UniPathway"/>
</dbReference>
<comment type="similarity">
    <text evidence="5 18">Belongs to the CDS family.</text>
</comment>
<comment type="pathway">
    <text evidence="3 18">Phospholipid metabolism; CDP-diacylglycerol biosynthesis; CDP-diacylglycerol from sn-glycerol 3-phosphate: step 3/3.</text>
</comment>
<keyword evidence="10 18" id="KW-0808">Transferase</keyword>
<dbReference type="PROSITE" id="PS01315">
    <property type="entry name" value="CDS"/>
    <property type="match status" value="1"/>
</dbReference>
<feature type="transmembrane region" description="Helical" evidence="19">
    <location>
        <begin position="112"/>
        <end position="130"/>
    </location>
</feature>
<keyword evidence="17" id="KW-1208">Phospholipid metabolism</keyword>
<dbReference type="GO" id="GO:0004605">
    <property type="term" value="F:phosphatidate cytidylyltransferase activity"/>
    <property type="evidence" value="ECO:0007669"/>
    <property type="project" value="UniProtKB-EC"/>
</dbReference>
<name>A0A7G5IKW2_9SPHN</name>
<feature type="transmembrane region" description="Helical" evidence="19">
    <location>
        <begin position="20"/>
        <end position="52"/>
    </location>
</feature>
<sequence length="266" mass="28373">MAELLTPPSLRTRLGSRLVVGVFLGVVALADIIAGGPAFAVMVGLGVMLIFWEWAAMHRTPRRWRFAALGVLATVTLLTFFGEAPMALLLLGTAILVLLALSIMVRTAGKRWISTGLAYAGLPCVALIWMRGQPDGFHLVMWTMALVWATDIFAFFAGRSIGGPKLWPAVSPNKTWAGLLGGMSAAALFSALYGHYADWGPGWLVMLLLGAGLALVSQAGDFFESWLKRRAGVKDSGRILGRHGGIMDRVDGLVPVACLVAVWAAA</sequence>
<evidence type="ECO:0000313" key="20">
    <source>
        <dbReference type="EMBL" id="QMW24004.1"/>
    </source>
</evidence>
<organism evidence="20 21">
    <name type="scientific">Sandaracinobacteroides saxicola</name>
    <dbReference type="NCBI Taxonomy" id="2759707"/>
    <lineage>
        <taxon>Bacteria</taxon>
        <taxon>Pseudomonadati</taxon>
        <taxon>Pseudomonadota</taxon>
        <taxon>Alphaproteobacteria</taxon>
        <taxon>Sphingomonadales</taxon>
        <taxon>Sphingosinicellaceae</taxon>
        <taxon>Sandaracinobacteroides</taxon>
    </lineage>
</organism>
<keyword evidence="16" id="KW-0594">Phospholipid biosynthesis</keyword>
<comment type="subcellular location">
    <subcellularLocation>
        <location evidence="2">Cell membrane</location>
        <topology evidence="2">Multi-pass membrane protein</topology>
    </subcellularLocation>
</comment>
<reference evidence="20 21" key="1">
    <citation type="submission" date="2020-07" db="EMBL/GenBank/DDBJ databases">
        <title>Complete genome sequence for Sandaracinobacter sp. M6.</title>
        <authorList>
            <person name="Tang Y."/>
            <person name="Liu Q."/>
            <person name="Guo Z."/>
            <person name="Lei P."/>
            <person name="Huang B."/>
        </authorList>
    </citation>
    <scope>NUCLEOTIDE SEQUENCE [LARGE SCALE GENOMIC DNA]</scope>
    <source>
        <strain evidence="20 21">M6</strain>
    </source>
</reference>
<dbReference type="GO" id="GO:0005886">
    <property type="term" value="C:plasma membrane"/>
    <property type="evidence" value="ECO:0007669"/>
    <property type="project" value="UniProtKB-SubCell"/>
</dbReference>
<evidence type="ECO:0000256" key="13">
    <source>
        <dbReference type="ARBA" id="ARBA00022989"/>
    </source>
</evidence>
<proteinExistence type="inferred from homology"/>
<dbReference type="InterPro" id="IPR000374">
    <property type="entry name" value="PC_trans"/>
</dbReference>
<feature type="transmembrane region" description="Helical" evidence="19">
    <location>
        <begin position="87"/>
        <end position="105"/>
    </location>
</feature>
<feature type="transmembrane region" description="Helical" evidence="19">
    <location>
        <begin position="176"/>
        <end position="196"/>
    </location>
</feature>
<keyword evidence="8" id="KW-1003">Cell membrane</keyword>
<evidence type="ECO:0000256" key="6">
    <source>
        <dbReference type="ARBA" id="ARBA00012487"/>
    </source>
</evidence>
<keyword evidence="21" id="KW-1185">Reference proteome</keyword>
<evidence type="ECO:0000256" key="7">
    <source>
        <dbReference type="ARBA" id="ARBA00019373"/>
    </source>
</evidence>
<evidence type="ECO:0000256" key="19">
    <source>
        <dbReference type="SAM" id="Phobius"/>
    </source>
</evidence>
<keyword evidence="12 18" id="KW-0548">Nucleotidyltransferase</keyword>
<evidence type="ECO:0000256" key="15">
    <source>
        <dbReference type="ARBA" id="ARBA00023136"/>
    </source>
</evidence>